<proteinExistence type="predicted"/>
<sequence length="98" mass="10944">MSFLKTLFLVLSFVFLQCISKQDDIFYTGAEANYKIFEAFAAKDSACGHNHRITSVVFGKVKQTDLDACTKAINLMDCGSWAASDPAPYRCKSINYKL</sequence>
<evidence type="ECO:0000313" key="2">
    <source>
        <dbReference type="Proteomes" id="UP000245263"/>
    </source>
</evidence>
<dbReference type="EMBL" id="AP025028">
    <property type="protein sequence ID" value="BDA77227.1"/>
    <property type="molecule type" value="Genomic_DNA"/>
</dbReference>
<reference evidence="1 2" key="1">
    <citation type="submission" date="2021-08" db="EMBL/GenBank/DDBJ databases">
        <title>Complete genome sequence of Leptospira kobayashii strain E30.</title>
        <authorList>
            <person name="Nakao R."/>
            <person name="Nakamura S."/>
            <person name="Masuzawa T."/>
            <person name="Koizumi N."/>
        </authorList>
    </citation>
    <scope>NUCLEOTIDE SEQUENCE [LARGE SCALE GENOMIC DNA]</scope>
    <source>
        <strain evidence="1 2">E30</strain>
    </source>
</reference>
<keyword evidence="2" id="KW-1185">Reference proteome</keyword>
<evidence type="ECO:0000313" key="1">
    <source>
        <dbReference type="EMBL" id="BDA77227.1"/>
    </source>
</evidence>
<gene>
    <name evidence="1" type="ORF">LPTSP3_g01570</name>
</gene>
<accession>A0ABN6K8F2</accession>
<dbReference type="RefSeq" id="WP_109021836.1">
    <property type="nucleotide sequence ID" value="NZ_AP025028.1"/>
</dbReference>
<protein>
    <recommendedName>
        <fullName evidence="3">Lipoprotein</fullName>
    </recommendedName>
</protein>
<evidence type="ECO:0008006" key="3">
    <source>
        <dbReference type="Google" id="ProtNLM"/>
    </source>
</evidence>
<dbReference type="NCBIfam" id="NF047805">
    <property type="entry name" value="LIC13255_lipo"/>
    <property type="match status" value="1"/>
</dbReference>
<organism evidence="1 2">
    <name type="scientific">Leptospira kobayashii</name>
    <dbReference type="NCBI Taxonomy" id="1917830"/>
    <lineage>
        <taxon>Bacteria</taxon>
        <taxon>Pseudomonadati</taxon>
        <taxon>Spirochaetota</taxon>
        <taxon>Spirochaetia</taxon>
        <taxon>Leptospirales</taxon>
        <taxon>Leptospiraceae</taxon>
        <taxon>Leptospira</taxon>
    </lineage>
</organism>
<dbReference type="Proteomes" id="UP000245263">
    <property type="component" value="Chromosome 1"/>
</dbReference>
<name>A0ABN6K8F2_9LEPT</name>